<reference evidence="3" key="1">
    <citation type="journal article" date="2017" name="Nat. Ecol. Evol.">
        <title>Genome expansion and lineage-specific genetic innovations in the forest pathogenic fungi Armillaria.</title>
        <authorList>
            <person name="Sipos G."/>
            <person name="Prasanna A.N."/>
            <person name="Walter M.C."/>
            <person name="O'Connor E."/>
            <person name="Balint B."/>
            <person name="Krizsan K."/>
            <person name="Kiss B."/>
            <person name="Hess J."/>
            <person name="Varga T."/>
            <person name="Slot J."/>
            <person name="Riley R."/>
            <person name="Boka B."/>
            <person name="Rigling D."/>
            <person name="Barry K."/>
            <person name="Lee J."/>
            <person name="Mihaltcheva S."/>
            <person name="LaButti K."/>
            <person name="Lipzen A."/>
            <person name="Waldron R."/>
            <person name="Moloney N.M."/>
            <person name="Sperisen C."/>
            <person name="Kredics L."/>
            <person name="Vagvoelgyi C."/>
            <person name="Patrignani A."/>
            <person name="Fitzpatrick D."/>
            <person name="Nagy I."/>
            <person name="Doyle S."/>
            <person name="Anderson J.B."/>
            <person name="Grigoriev I.V."/>
            <person name="Gueldener U."/>
            <person name="Muensterkoetter M."/>
            <person name="Nagy L.G."/>
        </authorList>
    </citation>
    <scope>NUCLEOTIDE SEQUENCE [LARGE SCALE GENOMIC DNA]</scope>
    <source>
        <strain evidence="3">Ar21-2</strain>
    </source>
</reference>
<organism evidence="2 3">
    <name type="scientific">Armillaria gallica</name>
    <name type="common">Bulbous honey fungus</name>
    <name type="synonym">Armillaria bulbosa</name>
    <dbReference type="NCBI Taxonomy" id="47427"/>
    <lineage>
        <taxon>Eukaryota</taxon>
        <taxon>Fungi</taxon>
        <taxon>Dikarya</taxon>
        <taxon>Basidiomycota</taxon>
        <taxon>Agaricomycotina</taxon>
        <taxon>Agaricomycetes</taxon>
        <taxon>Agaricomycetidae</taxon>
        <taxon>Agaricales</taxon>
        <taxon>Marasmiineae</taxon>
        <taxon>Physalacriaceae</taxon>
        <taxon>Armillaria</taxon>
    </lineage>
</organism>
<name>A0A2H3CW75_ARMGA</name>
<feature type="compositionally biased region" description="Polar residues" evidence="1">
    <location>
        <begin position="98"/>
        <end position="107"/>
    </location>
</feature>
<gene>
    <name evidence="2" type="ORF">ARMGADRAFT_1091680</name>
</gene>
<protein>
    <submittedName>
        <fullName evidence="2">Uncharacterized protein</fullName>
    </submittedName>
</protein>
<evidence type="ECO:0000256" key="1">
    <source>
        <dbReference type="SAM" id="MobiDB-lite"/>
    </source>
</evidence>
<dbReference type="OrthoDB" id="10508635at2759"/>
<dbReference type="InParanoid" id="A0A2H3CW75"/>
<proteinExistence type="predicted"/>
<sequence>MSLHCHLRPDTNAALALPALPLTIYNDYNNANKTRKYSTPVNEFEYLNKSTQSWKNTVAIVSVSEQHGRSSTGTPFDDIGGSIDDRLTSFGHHPHSSDLVTSVTDSLNPLGPG</sequence>
<keyword evidence="3" id="KW-1185">Reference proteome</keyword>
<accession>A0A2H3CW75</accession>
<feature type="region of interest" description="Disordered" evidence="1">
    <location>
        <begin position="83"/>
        <end position="113"/>
    </location>
</feature>
<evidence type="ECO:0000313" key="2">
    <source>
        <dbReference type="EMBL" id="PBK81037.1"/>
    </source>
</evidence>
<dbReference type="EMBL" id="KZ293736">
    <property type="protein sequence ID" value="PBK81037.1"/>
    <property type="molecule type" value="Genomic_DNA"/>
</dbReference>
<dbReference type="AlphaFoldDB" id="A0A2H3CW75"/>
<dbReference type="Proteomes" id="UP000217790">
    <property type="component" value="Unassembled WGS sequence"/>
</dbReference>
<evidence type="ECO:0000313" key="3">
    <source>
        <dbReference type="Proteomes" id="UP000217790"/>
    </source>
</evidence>